<dbReference type="GO" id="GO:0045254">
    <property type="term" value="C:pyruvate dehydrogenase complex"/>
    <property type="evidence" value="ECO:0007669"/>
    <property type="project" value="InterPro"/>
</dbReference>
<dbReference type="InterPro" id="IPR023213">
    <property type="entry name" value="CAT-like_dom_sf"/>
</dbReference>
<dbReference type="PANTHER" id="PTHR23151">
    <property type="entry name" value="DIHYDROLIPOAMIDE ACETYL/SUCCINYL-TRANSFERASE-RELATED"/>
    <property type="match status" value="1"/>
</dbReference>
<evidence type="ECO:0000313" key="2">
    <source>
        <dbReference type="EMBL" id="GMH01883.1"/>
    </source>
</evidence>
<dbReference type="Gene3D" id="3.30.559.10">
    <property type="entry name" value="Chloramphenicol acetyltransferase-like domain"/>
    <property type="match status" value="1"/>
</dbReference>
<dbReference type="InterPro" id="IPR001078">
    <property type="entry name" value="2-oxoacid_DH_actylTfrase"/>
</dbReference>
<dbReference type="SUPFAM" id="SSF52777">
    <property type="entry name" value="CoA-dependent acyltransferases"/>
    <property type="match status" value="1"/>
</dbReference>
<dbReference type="GO" id="GO:0004742">
    <property type="term" value="F:dihydrolipoyllysine-residue acetyltransferase activity"/>
    <property type="evidence" value="ECO:0007669"/>
    <property type="project" value="TreeGrafter"/>
</dbReference>
<dbReference type="AlphaFoldDB" id="A0AAD3S020"/>
<dbReference type="Proteomes" id="UP001279734">
    <property type="component" value="Unassembled WGS sequence"/>
</dbReference>
<comment type="caution">
    <text evidence="2">The sequence shown here is derived from an EMBL/GenBank/DDBJ whole genome shotgun (WGS) entry which is preliminary data.</text>
</comment>
<protein>
    <recommendedName>
        <fullName evidence="1">2-oxoacid dehydrogenase acyltransferase catalytic domain-containing protein</fullName>
    </recommendedName>
</protein>
<dbReference type="GO" id="GO:0006086">
    <property type="term" value="P:pyruvate decarboxylation to acetyl-CoA"/>
    <property type="evidence" value="ECO:0007669"/>
    <property type="project" value="InterPro"/>
</dbReference>
<evidence type="ECO:0000259" key="1">
    <source>
        <dbReference type="Pfam" id="PF00198"/>
    </source>
</evidence>
<dbReference type="Pfam" id="PF00198">
    <property type="entry name" value="2-oxoacid_dh"/>
    <property type="match status" value="1"/>
</dbReference>
<evidence type="ECO:0000313" key="3">
    <source>
        <dbReference type="Proteomes" id="UP001279734"/>
    </source>
</evidence>
<dbReference type="PANTHER" id="PTHR23151:SF83">
    <property type="entry name" value="DIHYDROLIPOYLLYSINE-RESIDUE ACETYLTRANSFERASE COMPONENT 4 OF PYRUVATE DEHYDROGENASE COMPLEX, CHLOROPLASTIC"/>
    <property type="match status" value="1"/>
</dbReference>
<dbReference type="EMBL" id="BSYO01000003">
    <property type="protein sequence ID" value="GMH01883.1"/>
    <property type="molecule type" value="Genomic_DNA"/>
</dbReference>
<gene>
    <name evidence="2" type="ORF">Nepgr_003722</name>
</gene>
<dbReference type="GO" id="GO:0009534">
    <property type="term" value="C:chloroplast thylakoid"/>
    <property type="evidence" value="ECO:0007669"/>
    <property type="project" value="TreeGrafter"/>
</dbReference>
<accession>A0AAD3S020</accession>
<sequence>MVESLSVPTSMVGYPVVIVALYEKIRSCFNHPSFNLELFWIGLCGCGSVYTSKFSWILYQLSKKWKELVEKARAKQLQPCQYNSGTFTLSNSGMYGVDRFSAVLPPGQVTNAGLMFYLEI</sequence>
<name>A0AAD3S020_NEPGR</name>
<dbReference type="GO" id="GO:0009941">
    <property type="term" value="C:chloroplast envelope"/>
    <property type="evidence" value="ECO:0007669"/>
    <property type="project" value="TreeGrafter"/>
</dbReference>
<dbReference type="InterPro" id="IPR045257">
    <property type="entry name" value="E2/Pdx1"/>
</dbReference>
<reference evidence="2" key="1">
    <citation type="submission" date="2023-05" db="EMBL/GenBank/DDBJ databases">
        <title>Nepenthes gracilis genome sequencing.</title>
        <authorList>
            <person name="Fukushima K."/>
        </authorList>
    </citation>
    <scope>NUCLEOTIDE SEQUENCE</scope>
    <source>
        <strain evidence="2">SING2019-196</strain>
    </source>
</reference>
<feature type="domain" description="2-oxoacid dehydrogenase acyltransferase catalytic" evidence="1">
    <location>
        <begin position="58"/>
        <end position="109"/>
    </location>
</feature>
<organism evidence="2 3">
    <name type="scientific">Nepenthes gracilis</name>
    <name type="common">Slender pitcher plant</name>
    <dbReference type="NCBI Taxonomy" id="150966"/>
    <lineage>
        <taxon>Eukaryota</taxon>
        <taxon>Viridiplantae</taxon>
        <taxon>Streptophyta</taxon>
        <taxon>Embryophyta</taxon>
        <taxon>Tracheophyta</taxon>
        <taxon>Spermatophyta</taxon>
        <taxon>Magnoliopsida</taxon>
        <taxon>eudicotyledons</taxon>
        <taxon>Gunneridae</taxon>
        <taxon>Pentapetalae</taxon>
        <taxon>Caryophyllales</taxon>
        <taxon>Nepenthaceae</taxon>
        <taxon>Nepenthes</taxon>
    </lineage>
</organism>
<proteinExistence type="predicted"/>
<keyword evidence="3" id="KW-1185">Reference proteome</keyword>